<keyword evidence="2" id="KW-1185">Reference proteome</keyword>
<dbReference type="Proteomes" id="UP001055811">
    <property type="component" value="Linkage Group LG02"/>
</dbReference>
<reference evidence="2" key="1">
    <citation type="journal article" date="2022" name="Mol. Ecol. Resour.">
        <title>The genomes of chicory, endive, great burdock and yacon provide insights into Asteraceae palaeo-polyploidization history and plant inulin production.</title>
        <authorList>
            <person name="Fan W."/>
            <person name="Wang S."/>
            <person name="Wang H."/>
            <person name="Wang A."/>
            <person name="Jiang F."/>
            <person name="Liu H."/>
            <person name="Zhao H."/>
            <person name="Xu D."/>
            <person name="Zhang Y."/>
        </authorList>
    </citation>
    <scope>NUCLEOTIDE SEQUENCE [LARGE SCALE GENOMIC DNA]</scope>
    <source>
        <strain evidence="2">cv. Punajuju</strain>
    </source>
</reference>
<protein>
    <submittedName>
        <fullName evidence="1">Uncharacterized protein</fullName>
    </submittedName>
</protein>
<organism evidence="1 2">
    <name type="scientific">Cichorium intybus</name>
    <name type="common">Chicory</name>
    <dbReference type="NCBI Taxonomy" id="13427"/>
    <lineage>
        <taxon>Eukaryota</taxon>
        <taxon>Viridiplantae</taxon>
        <taxon>Streptophyta</taxon>
        <taxon>Embryophyta</taxon>
        <taxon>Tracheophyta</taxon>
        <taxon>Spermatophyta</taxon>
        <taxon>Magnoliopsida</taxon>
        <taxon>eudicotyledons</taxon>
        <taxon>Gunneridae</taxon>
        <taxon>Pentapetalae</taxon>
        <taxon>asterids</taxon>
        <taxon>campanulids</taxon>
        <taxon>Asterales</taxon>
        <taxon>Asteraceae</taxon>
        <taxon>Cichorioideae</taxon>
        <taxon>Cichorieae</taxon>
        <taxon>Cichoriinae</taxon>
        <taxon>Cichorium</taxon>
    </lineage>
</organism>
<gene>
    <name evidence="1" type="ORF">L2E82_11948</name>
</gene>
<dbReference type="EMBL" id="CM042010">
    <property type="protein sequence ID" value="KAI3781920.1"/>
    <property type="molecule type" value="Genomic_DNA"/>
</dbReference>
<evidence type="ECO:0000313" key="1">
    <source>
        <dbReference type="EMBL" id="KAI3781920.1"/>
    </source>
</evidence>
<accession>A0ACB9GEQ5</accession>
<sequence>MKQRYHYNVADARLSQHVERGNADVTRHEERCARNIQDDTTRQTSNDVFSNTKQGDSSRLQKVHAISNGNLC</sequence>
<comment type="caution">
    <text evidence="1">The sequence shown here is derived from an EMBL/GenBank/DDBJ whole genome shotgun (WGS) entry which is preliminary data.</text>
</comment>
<evidence type="ECO:0000313" key="2">
    <source>
        <dbReference type="Proteomes" id="UP001055811"/>
    </source>
</evidence>
<proteinExistence type="predicted"/>
<reference evidence="1 2" key="2">
    <citation type="journal article" date="2022" name="Mol. Ecol. Resour.">
        <title>The genomes of chicory, endive, great burdock and yacon provide insights into Asteraceae paleo-polyploidization history and plant inulin production.</title>
        <authorList>
            <person name="Fan W."/>
            <person name="Wang S."/>
            <person name="Wang H."/>
            <person name="Wang A."/>
            <person name="Jiang F."/>
            <person name="Liu H."/>
            <person name="Zhao H."/>
            <person name="Xu D."/>
            <person name="Zhang Y."/>
        </authorList>
    </citation>
    <scope>NUCLEOTIDE SEQUENCE [LARGE SCALE GENOMIC DNA]</scope>
    <source>
        <strain evidence="2">cv. Punajuju</strain>
        <tissue evidence="1">Leaves</tissue>
    </source>
</reference>
<name>A0ACB9GEQ5_CICIN</name>